<gene>
    <name evidence="1" type="ORF">BCR33DRAFT_718580</name>
</gene>
<organism evidence="1 2">
    <name type="scientific">Rhizoclosmatium globosum</name>
    <dbReference type="NCBI Taxonomy" id="329046"/>
    <lineage>
        <taxon>Eukaryota</taxon>
        <taxon>Fungi</taxon>
        <taxon>Fungi incertae sedis</taxon>
        <taxon>Chytridiomycota</taxon>
        <taxon>Chytridiomycota incertae sedis</taxon>
        <taxon>Chytridiomycetes</taxon>
        <taxon>Chytridiales</taxon>
        <taxon>Chytriomycetaceae</taxon>
        <taxon>Rhizoclosmatium</taxon>
    </lineage>
</organism>
<dbReference type="OrthoDB" id="2325716at2759"/>
<evidence type="ECO:0000313" key="1">
    <source>
        <dbReference type="EMBL" id="ORY41929.1"/>
    </source>
</evidence>
<protein>
    <recommendedName>
        <fullName evidence="3">WD40 repeat-like protein</fullName>
    </recommendedName>
</protein>
<evidence type="ECO:0008006" key="3">
    <source>
        <dbReference type="Google" id="ProtNLM"/>
    </source>
</evidence>
<name>A0A1Y2C4I2_9FUNG</name>
<comment type="caution">
    <text evidence="1">The sequence shown here is derived from an EMBL/GenBank/DDBJ whole genome shotgun (WGS) entry which is preliminary data.</text>
</comment>
<dbReference type="Proteomes" id="UP000193642">
    <property type="component" value="Unassembled WGS sequence"/>
</dbReference>
<evidence type="ECO:0000313" key="2">
    <source>
        <dbReference type="Proteomes" id="UP000193642"/>
    </source>
</evidence>
<reference evidence="1 2" key="1">
    <citation type="submission" date="2016-07" db="EMBL/GenBank/DDBJ databases">
        <title>Pervasive Adenine N6-methylation of Active Genes in Fungi.</title>
        <authorList>
            <consortium name="DOE Joint Genome Institute"/>
            <person name="Mondo S.J."/>
            <person name="Dannebaum R.O."/>
            <person name="Kuo R.C."/>
            <person name="Labutti K."/>
            <person name="Haridas S."/>
            <person name="Kuo A."/>
            <person name="Salamov A."/>
            <person name="Ahrendt S.R."/>
            <person name="Lipzen A."/>
            <person name="Sullivan W."/>
            <person name="Andreopoulos W.B."/>
            <person name="Clum A."/>
            <person name="Lindquist E."/>
            <person name="Daum C."/>
            <person name="Ramamoorthy G.K."/>
            <person name="Gryganskyi A."/>
            <person name="Culley D."/>
            <person name="Magnuson J.K."/>
            <person name="James T.Y."/>
            <person name="O'Malley M.A."/>
            <person name="Stajich J.E."/>
            <person name="Spatafora J.W."/>
            <person name="Visel A."/>
            <person name="Grigoriev I.V."/>
        </authorList>
    </citation>
    <scope>NUCLEOTIDE SEQUENCE [LARGE SCALE GENOMIC DNA]</scope>
    <source>
        <strain evidence="1 2">JEL800</strain>
    </source>
</reference>
<proteinExistence type="predicted"/>
<dbReference type="SUPFAM" id="SSF50978">
    <property type="entry name" value="WD40 repeat-like"/>
    <property type="match status" value="1"/>
</dbReference>
<accession>A0A1Y2C4I2</accession>
<dbReference type="EMBL" id="MCGO01000030">
    <property type="protein sequence ID" value="ORY41929.1"/>
    <property type="molecule type" value="Genomic_DNA"/>
</dbReference>
<sequence>MGGAASTEAKQAVKAVNNAELHPDVLKTARTKKHVKSTSENKFVVADRSSLAMFGLKEFDVDQLKLDILSSLTGVSTVDETGKNYPDGLLEQITQCKLLAATCSGRDDVISKIGGVETMLLTGPAKAIVSAGQRLDGSNTTLTSTALLLVASICTEIRSSLDSIISLADDSTDAGLEWIVWSLQHNSNPFASSSVELAICRSLLSCPIVALPSLSVQEARALLERECAIAKFETSFDLAVGEDGISPCYVKLLATEGYEVLPNPIPATPQEAFEKLLILLEHHFPQEGQEEKKHTNPPINTRPIKIELDARKLLTIQVLSVISLARFEDGLSCAEIQQLIPPSPHLLPPSKPALPSVESLLNELMKEFPDLQMHLGPDSKGRWSWKHSVARSVAEYRYHALSKPNDSIGENMPDEPTRFIASAYSDYVAAQRRANTKNDQMRLLCIAQKKNELLTHMLDIRVIVAMSKAWGGISGVLTRMMTYRRHALVERGIFLRRDRMDEFDAIILILERYRRVIDIGIQERKLEIVFKQILKDGVLDCPAASGVLEGFLAKLRKKDDNPRETVTDTGRSKSAATTATQRVSFSLEDKNWVFSSCRDMLVDAIGREPRILVNSSPKPENQVTGFLTSEMIRAFEVAPFKEIWTVVSPYTITATAMSPTGKAFAFAAGDEISIFKTSNGVKQVSISSIFVEAKQPEAVDEADLTPEQIDPPLDLIVAHMQFSNDITLLISSQIGHLITWKINHNWASGQSYKGNDVEMNFNVQKTVDFAVSRDESTCVWWETGSSSTDLGPEHSHSSAKLSIFDLSLDTPSHALIHRLRLDIPTMTAPLQFNTKGDQIIVVECDSLYCINAKSGDLEWSITTSNAGLTGDWANVCFFKDFENNEALVAVTVDGWAVDVTDGYIRWRVFIGLTEGDTVEQAAAMNGHLPSQKYSYGRNQFLWGGLFVIGLQQLGSGLKYALISPAGSKANFFDSKPGANTKNASQEPADPEVTPVISKIVSTSCDPVSGETIAVDALSVLHIPTSQQVKIATTDDAVIYGAIVNSGIVVVTRKNVLSFASFAEGAHKFGESALSGTPKTYAHTTKILNCAVLSVSKSQALTTMLFILDSSNNIVSLSILPNGTPTISSSLQLEPAVSPTPQDPIATIVPRCDGEAITLVSRGGRISIVTVAPGTPSRTISANVFIDSGSGLGIPGIKNPLVLSAALSKDSGFLAVGDSNGGLRFVNMAELESGISGLRVQAAFRSGVVGLKWLTNSEIVGLGEDGTVAVWKVDPTLKKVVLKGLLDCGNSTPTCLDVIEASFNEDDECDSYRVCIGSSDGRINEYILSQE</sequence>
<dbReference type="Gene3D" id="2.130.10.10">
    <property type="entry name" value="YVTN repeat-like/Quinoprotein amine dehydrogenase"/>
    <property type="match status" value="2"/>
</dbReference>
<dbReference type="InterPro" id="IPR036322">
    <property type="entry name" value="WD40_repeat_dom_sf"/>
</dbReference>
<dbReference type="InterPro" id="IPR015943">
    <property type="entry name" value="WD40/YVTN_repeat-like_dom_sf"/>
</dbReference>
<keyword evidence="2" id="KW-1185">Reference proteome</keyword>